<protein>
    <recommendedName>
        <fullName evidence="2">Retrotransposon gag domain-containing protein</fullName>
    </recommendedName>
</protein>
<evidence type="ECO:0000313" key="4">
    <source>
        <dbReference type="Proteomes" id="UP000198211"/>
    </source>
</evidence>
<dbReference type="InterPro" id="IPR005162">
    <property type="entry name" value="Retrotrans_gag_dom"/>
</dbReference>
<dbReference type="EMBL" id="NBNE01001838">
    <property type="protein sequence ID" value="OWZ12465.1"/>
    <property type="molecule type" value="Genomic_DNA"/>
</dbReference>
<sequence>MQTFFNAAMSRYLKETQTEGLTPTAGRHTTTNQDVEMESVESHHGSNGEYDPDNLSIDTPQQAVIESAGAASALSTTTPRVRVSTISELKKYSGKDHDEDRARSWQGKVKFASGQQKCLVLGDLLTGPARNWYRQLSRSTRSNWKNLFEAFQTQYCGRGVSGARPYYHVKKRSDESPLEYLHRLNVAGLRAKLQVKDGHLATHLADQPALLRLTDAEDLKETLRARQRPKARQGKTHAGSNKFRQKAVPEPPSASSKNARAVRAIRVAEDSSESESDVGTSDQEDECRRVY</sequence>
<dbReference type="Proteomes" id="UP000198211">
    <property type="component" value="Unassembled WGS sequence"/>
</dbReference>
<evidence type="ECO:0000313" key="3">
    <source>
        <dbReference type="EMBL" id="OWZ12465.1"/>
    </source>
</evidence>
<dbReference type="AlphaFoldDB" id="A0A225W4G8"/>
<comment type="caution">
    <text evidence="3">The sequence shown here is derived from an EMBL/GenBank/DDBJ whole genome shotgun (WGS) entry which is preliminary data.</text>
</comment>
<reference evidence="4" key="1">
    <citation type="submission" date="2017-03" db="EMBL/GenBank/DDBJ databases">
        <title>Phytopthora megakarya and P. palmivora, two closely related causual agents of cacao black pod achieved similar genome size and gene model numbers by different mechanisms.</title>
        <authorList>
            <person name="Ali S."/>
            <person name="Shao J."/>
            <person name="Larry D.J."/>
            <person name="Kronmiller B."/>
            <person name="Shen D."/>
            <person name="Strem M.D."/>
            <person name="Melnick R.L."/>
            <person name="Guiltinan M.J."/>
            <person name="Tyler B.M."/>
            <person name="Meinhardt L.W."/>
            <person name="Bailey B.A."/>
        </authorList>
    </citation>
    <scope>NUCLEOTIDE SEQUENCE [LARGE SCALE GENOMIC DNA]</scope>
    <source>
        <strain evidence="4">zdho120</strain>
    </source>
</reference>
<dbReference type="OrthoDB" id="164577at2759"/>
<gene>
    <name evidence="3" type="ORF">PHMEG_00014366</name>
</gene>
<dbReference type="Pfam" id="PF03732">
    <property type="entry name" value="Retrotrans_gag"/>
    <property type="match status" value="1"/>
</dbReference>
<evidence type="ECO:0000256" key="1">
    <source>
        <dbReference type="SAM" id="MobiDB-lite"/>
    </source>
</evidence>
<accession>A0A225W4G8</accession>
<feature type="domain" description="Retrotransposon gag" evidence="2">
    <location>
        <begin position="125"/>
        <end position="187"/>
    </location>
</feature>
<feature type="region of interest" description="Disordered" evidence="1">
    <location>
        <begin position="224"/>
        <end position="291"/>
    </location>
</feature>
<evidence type="ECO:0000259" key="2">
    <source>
        <dbReference type="Pfam" id="PF03732"/>
    </source>
</evidence>
<proteinExistence type="predicted"/>
<keyword evidence="4" id="KW-1185">Reference proteome</keyword>
<organism evidence="3 4">
    <name type="scientific">Phytophthora megakarya</name>
    <dbReference type="NCBI Taxonomy" id="4795"/>
    <lineage>
        <taxon>Eukaryota</taxon>
        <taxon>Sar</taxon>
        <taxon>Stramenopiles</taxon>
        <taxon>Oomycota</taxon>
        <taxon>Peronosporomycetes</taxon>
        <taxon>Peronosporales</taxon>
        <taxon>Peronosporaceae</taxon>
        <taxon>Phytophthora</taxon>
    </lineage>
</organism>
<name>A0A225W4G8_9STRA</name>
<feature type="compositionally biased region" description="Basic residues" evidence="1">
    <location>
        <begin position="225"/>
        <end position="235"/>
    </location>
</feature>